<protein>
    <recommendedName>
        <fullName evidence="3 11">Aspartyl/glutamyl-tRNA(Asn/Gln) amidotransferase subunit B</fullName>
        <shortName evidence="11">Asp/Glu-ADT subunit B</shortName>
        <ecNumber evidence="11">6.3.5.-</ecNumber>
    </recommendedName>
</protein>
<comment type="function">
    <text evidence="8 11">Allows the formation of correctly charged Asn-tRNA(Asn) or Gln-tRNA(Gln) through the transamidation of misacylated Asp-tRNA(Asn) or Glu-tRNA(Gln) in organisms which lack either or both of asparaginyl-tRNA or glutaminyl-tRNA synthetases. The reaction takes place in the presence of glutamine and ATP through an activated phospho-Asp-tRNA(Asn) or phospho-Glu-tRNA(Gln).</text>
</comment>
<accession>A0A840NKC8</accession>
<evidence type="ECO:0000256" key="5">
    <source>
        <dbReference type="ARBA" id="ARBA00022741"/>
    </source>
</evidence>
<evidence type="ECO:0000259" key="13">
    <source>
        <dbReference type="SMART" id="SM00845"/>
    </source>
</evidence>
<dbReference type="GO" id="GO:0050567">
    <property type="term" value="F:glutaminyl-tRNA synthase (glutamine-hydrolyzing) activity"/>
    <property type="evidence" value="ECO:0007669"/>
    <property type="project" value="UniProtKB-UniRule"/>
</dbReference>
<comment type="caution">
    <text evidence="14">The sequence shown here is derived from an EMBL/GenBank/DDBJ whole genome shotgun (WGS) entry which is preliminary data.</text>
</comment>
<evidence type="ECO:0000256" key="2">
    <source>
        <dbReference type="ARBA" id="ARBA00011123"/>
    </source>
</evidence>
<comment type="catalytic activity">
    <reaction evidence="10 11">
        <text>L-glutamyl-tRNA(Gln) + L-glutamine + ATP + H2O = L-glutaminyl-tRNA(Gln) + L-glutamate + ADP + phosphate + H(+)</text>
        <dbReference type="Rhea" id="RHEA:17521"/>
        <dbReference type="Rhea" id="RHEA-COMP:9681"/>
        <dbReference type="Rhea" id="RHEA-COMP:9684"/>
        <dbReference type="ChEBI" id="CHEBI:15377"/>
        <dbReference type="ChEBI" id="CHEBI:15378"/>
        <dbReference type="ChEBI" id="CHEBI:29985"/>
        <dbReference type="ChEBI" id="CHEBI:30616"/>
        <dbReference type="ChEBI" id="CHEBI:43474"/>
        <dbReference type="ChEBI" id="CHEBI:58359"/>
        <dbReference type="ChEBI" id="CHEBI:78520"/>
        <dbReference type="ChEBI" id="CHEBI:78521"/>
        <dbReference type="ChEBI" id="CHEBI:456216"/>
    </reaction>
</comment>
<dbReference type="HAMAP" id="MF_00121">
    <property type="entry name" value="GatB"/>
    <property type="match status" value="1"/>
</dbReference>
<dbReference type="GO" id="GO:0005524">
    <property type="term" value="F:ATP binding"/>
    <property type="evidence" value="ECO:0007669"/>
    <property type="project" value="UniProtKB-KW"/>
</dbReference>
<evidence type="ECO:0000256" key="1">
    <source>
        <dbReference type="ARBA" id="ARBA00005306"/>
    </source>
</evidence>
<name>A0A840NKC8_9PSEU</name>
<keyword evidence="14" id="KW-0808">Transferase</keyword>
<reference evidence="14 15" key="1">
    <citation type="submission" date="2020-08" db="EMBL/GenBank/DDBJ databases">
        <title>Sequencing the genomes of 1000 actinobacteria strains.</title>
        <authorList>
            <person name="Klenk H.-P."/>
        </authorList>
    </citation>
    <scope>NUCLEOTIDE SEQUENCE [LARGE SCALE GENOMIC DNA]</scope>
    <source>
        <strain evidence="14 15">DSM 45582</strain>
    </source>
</reference>
<dbReference type="Proteomes" id="UP000580474">
    <property type="component" value="Unassembled WGS sequence"/>
</dbReference>
<evidence type="ECO:0000256" key="12">
    <source>
        <dbReference type="SAM" id="MobiDB-lite"/>
    </source>
</evidence>
<dbReference type="SUPFAM" id="SSF55931">
    <property type="entry name" value="Glutamine synthetase/guanido kinase"/>
    <property type="match status" value="1"/>
</dbReference>
<dbReference type="InterPro" id="IPR003789">
    <property type="entry name" value="Asn/Gln_tRNA_amidoTrase-B-like"/>
</dbReference>
<evidence type="ECO:0000256" key="9">
    <source>
        <dbReference type="ARBA" id="ARBA00047380"/>
    </source>
</evidence>
<proteinExistence type="inferred from homology"/>
<dbReference type="NCBIfam" id="TIGR00133">
    <property type="entry name" value="gatB"/>
    <property type="match status" value="1"/>
</dbReference>
<evidence type="ECO:0000313" key="14">
    <source>
        <dbReference type="EMBL" id="MBB5071521.1"/>
    </source>
</evidence>
<dbReference type="GO" id="GO:0006412">
    <property type="term" value="P:translation"/>
    <property type="evidence" value="ECO:0007669"/>
    <property type="project" value="UniProtKB-UniRule"/>
</dbReference>
<evidence type="ECO:0000313" key="15">
    <source>
        <dbReference type="Proteomes" id="UP000580474"/>
    </source>
</evidence>
<dbReference type="Pfam" id="PF02637">
    <property type="entry name" value="GatB_Yqey"/>
    <property type="match status" value="1"/>
</dbReference>
<gene>
    <name evidence="11" type="primary">gatB</name>
    <name evidence="14" type="ORF">BJ969_004609</name>
</gene>
<evidence type="ECO:0000256" key="7">
    <source>
        <dbReference type="ARBA" id="ARBA00022917"/>
    </source>
</evidence>
<dbReference type="Pfam" id="PF02934">
    <property type="entry name" value="GatB_N"/>
    <property type="match status" value="1"/>
</dbReference>
<dbReference type="InterPro" id="IPR023168">
    <property type="entry name" value="GatB_Yqey_C_2"/>
</dbReference>
<feature type="domain" description="Asn/Gln amidotransferase" evidence="13">
    <location>
        <begin position="352"/>
        <end position="499"/>
    </location>
</feature>
<comment type="similarity">
    <text evidence="1 11">Belongs to the GatB/GatE family. GatB subfamily.</text>
</comment>
<dbReference type="InterPro" id="IPR014746">
    <property type="entry name" value="Gln_synth/guanido_kin_cat_dom"/>
</dbReference>
<keyword evidence="7 11" id="KW-0648">Protein biosynthesis</keyword>
<dbReference type="SUPFAM" id="SSF89095">
    <property type="entry name" value="GatB/YqeY motif"/>
    <property type="match status" value="1"/>
</dbReference>
<dbReference type="InterPro" id="IPR018027">
    <property type="entry name" value="Asn/Gln_amidotransferase"/>
</dbReference>
<dbReference type="NCBIfam" id="NF004012">
    <property type="entry name" value="PRK05477.1-2"/>
    <property type="match status" value="1"/>
</dbReference>
<sequence>MTAVAEIMDYDEVLERFDPVLGLEVHVELSTATKMFCGCANVFGAEPNTQVCPVCLGLPGALPVVNGKAVESAIRIGLALNCQVAEWCRFARKNYFYPDQPKNFQTSQYDEPIVFDGHLDVVLDDGETFRVDIERAHMEEDTGKSLHVGGATGRIHGAEHSLLDYNRAGVPLVEIVTKPIVGAGERAPEVARAYVAALRDLLRSLDVSDVRMDQGSLRCDANVSLMPKGADEFGTRTETKNVNSLRSVERAVRYEMRRHAAVLTSGGEIRQETRHFDESTATTSAGRKKETSEDYRYFPEPDLVPIAPSREWVEELSTTLPELPWERRKRIQDEWKLSDEELRDLVNAGALDLVAATVDAGAPAAEARSWWVAYLSQQANTRGVELTELAITPAQLARVIALVADGKLTNKLARQVVDGVLDGQGEPDEVVTAQGLEVVSDDSALQAAIDDALAAQPDVADKIRGGKVQAAGAVVGAVMKATGGKADAKRVRELILAACGQ</sequence>
<keyword evidence="6 11" id="KW-0067">ATP-binding</keyword>
<dbReference type="SMART" id="SM00845">
    <property type="entry name" value="GatB_Yqey"/>
    <property type="match status" value="1"/>
</dbReference>
<comment type="catalytic activity">
    <reaction evidence="9 11">
        <text>L-aspartyl-tRNA(Asn) + L-glutamine + ATP + H2O = L-asparaginyl-tRNA(Asn) + L-glutamate + ADP + phosphate + 2 H(+)</text>
        <dbReference type="Rhea" id="RHEA:14513"/>
        <dbReference type="Rhea" id="RHEA-COMP:9674"/>
        <dbReference type="Rhea" id="RHEA-COMP:9677"/>
        <dbReference type="ChEBI" id="CHEBI:15377"/>
        <dbReference type="ChEBI" id="CHEBI:15378"/>
        <dbReference type="ChEBI" id="CHEBI:29985"/>
        <dbReference type="ChEBI" id="CHEBI:30616"/>
        <dbReference type="ChEBI" id="CHEBI:43474"/>
        <dbReference type="ChEBI" id="CHEBI:58359"/>
        <dbReference type="ChEBI" id="CHEBI:78515"/>
        <dbReference type="ChEBI" id="CHEBI:78516"/>
        <dbReference type="ChEBI" id="CHEBI:456216"/>
    </reaction>
</comment>
<dbReference type="EC" id="6.3.5.-" evidence="11"/>
<keyword evidence="4 11" id="KW-0436">Ligase</keyword>
<feature type="region of interest" description="Disordered" evidence="12">
    <location>
        <begin position="273"/>
        <end position="294"/>
    </location>
</feature>
<dbReference type="NCBIfam" id="NF004013">
    <property type="entry name" value="PRK05477.1-3"/>
    <property type="match status" value="1"/>
</dbReference>
<dbReference type="NCBIfam" id="NF004014">
    <property type="entry name" value="PRK05477.1-4"/>
    <property type="match status" value="1"/>
</dbReference>
<dbReference type="PANTHER" id="PTHR11659">
    <property type="entry name" value="GLUTAMYL-TRNA GLN AMIDOTRANSFERASE SUBUNIT B MITOCHONDRIAL AND PROKARYOTIC PET112-RELATED"/>
    <property type="match status" value="1"/>
</dbReference>
<dbReference type="RefSeq" id="WP_184481927.1">
    <property type="nucleotide sequence ID" value="NZ_JACHIV010000001.1"/>
</dbReference>
<dbReference type="InterPro" id="IPR017958">
    <property type="entry name" value="Gln-tRNA_amidoTrfase_suB_CS"/>
</dbReference>
<keyword evidence="5 11" id="KW-0547">Nucleotide-binding</keyword>
<evidence type="ECO:0000256" key="8">
    <source>
        <dbReference type="ARBA" id="ARBA00024799"/>
    </source>
</evidence>
<evidence type="ECO:0000256" key="11">
    <source>
        <dbReference type="HAMAP-Rule" id="MF_00121"/>
    </source>
</evidence>
<organism evidence="14 15">
    <name type="scientific">Saccharopolyspora gloriosae</name>
    <dbReference type="NCBI Taxonomy" id="455344"/>
    <lineage>
        <taxon>Bacteria</taxon>
        <taxon>Bacillati</taxon>
        <taxon>Actinomycetota</taxon>
        <taxon>Actinomycetes</taxon>
        <taxon>Pseudonocardiales</taxon>
        <taxon>Pseudonocardiaceae</taxon>
        <taxon>Saccharopolyspora</taxon>
    </lineage>
</organism>
<evidence type="ECO:0000256" key="10">
    <source>
        <dbReference type="ARBA" id="ARBA00047913"/>
    </source>
</evidence>
<comment type="subunit">
    <text evidence="2 11">Heterotrimer of A, B and C subunits.</text>
</comment>
<dbReference type="PROSITE" id="PS01234">
    <property type="entry name" value="GATB"/>
    <property type="match status" value="1"/>
</dbReference>
<dbReference type="EMBL" id="JACHIV010000001">
    <property type="protein sequence ID" value="MBB5071521.1"/>
    <property type="molecule type" value="Genomic_DNA"/>
</dbReference>
<keyword evidence="15" id="KW-1185">Reference proteome</keyword>
<evidence type="ECO:0000256" key="6">
    <source>
        <dbReference type="ARBA" id="ARBA00022840"/>
    </source>
</evidence>
<dbReference type="PANTHER" id="PTHR11659:SF0">
    <property type="entry name" value="GLUTAMYL-TRNA(GLN) AMIDOTRANSFERASE SUBUNIT B, MITOCHONDRIAL"/>
    <property type="match status" value="1"/>
</dbReference>
<dbReference type="AlphaFoldDB" id="A0A840NKC8"/>
<dbReference type="GO" id="GO:0016740">
    <property type="term" value="F:transferase activity"/>
    <property type="evidence" value="ECO:0007669"/>
    <property type="project" value="UniProtKB-KW"/>
</dbReference>
<evidence type="ECO:0000256" key="3">
    <source>
        <dbReference type="ARBA" id="ARBA00016923"/>
    </source>
</evidence>
<dbReference type="GO" id="GO:0070681">
    <property type="term" value="P:glutaminyl-tRNAGln biosynthesis via transamidation"/>
    <property type="evidence" value="ECO:0007669"/>
    <property type="project" value="TreeGrafter"/>
</dbReference>
<dbReference type="FunFam" id="1.10.10.410:FF:000002">
    <property type="entry name" value="Aspartyl/glutamyl-tRNA(Asn/Gln) amidotransferase subunit B"/>
    <property type="match status" value="1"/>
</dbReference>
<dbReference type="InterPro" id="IPR004413">
    <property type="entry name" value="GatB"/>
</dbReference>
<dbReference type="InterPro" id="IPR006075">
    <property type="entry name" value="Asn/Gln-tRNA_Trfase_suB/E_cat"/>
</dbReference>
<dbReference type="InterPro" id="IPR017959">
    <property type="entry name" value="Asn/Gln-tRNA_amidoTrfase_suB/E"/>
</dbReference>
<evidence type="ECO:0000256" key="4">
    <source>
        <dbReference type="ARBA" id="ARBA00022598"/>
    </source>
</evidence>
<dbReference type="Gene3D" id="1.10.10.410">
    <property type="match status" value="1"/>
</dbReference>